<dbReference type="InterPro" id="IPR029419">
    <property type="entry name" value="Arg_succ_lyase_C"/>
</dbReference>
<sequence>MSNHGTITNDNHAALWHGRFQEGPDADAVKFETSINDDMRMAFVDIMGSQAHAKMLYKSGLISEDEQNQIINGLESIKDDLKNDKLKVDLSAEDIHSFVEATLTDRIGEAGKKVHTGRSRNDQIALDEKLYLRYQIKKLQKELLKLISVLVKIASENKEALIPGFTHMQHAQPVTLAQHVCAWAWMFTRDFTRLSDAAKRADLSPIGSCALAGSGLPLNREYEASLLGFTAVTDNSLDSVSDRDYYLETASDLSILQMHLSRACEEIVYWATTEFNFVDLSEKWSTGSSIMPQKKNPDFAELIRGKTGRVYGDMVALFTMMKGLPLAYDRDMQEDKSSFFEAYDTVISSVRIFAEMIRTAKWNTSVMAAGCDGGYLNATDVADYLVRKGLPFRTAHGVSAGLVRIAIEKNCKLEELDFSEYEKASPLFEKDIFDLITPEKCVEIRKTTGGPAPSEVQKQIDKLSAFIKDNTSAEEDSIDDFIYTGV</sequence>
<dbReference type="InterPro" id="IPR008948">
    <property type="entry name" value="L-Aspartase-like"/>
</dbReference>
<evidence type="ECO:0000256" key="3">
    <source>
        <dbReference type="ARBA" id="ARBA00012338"/>
    </source>
</evidence>
<comment type="similarity">
    <text evidence="7">Belongs to the lyase 1 family. Argininosuccinate lyase subfamily.</text>
</comment>
<dbReference type="Gene3D" id="1.10.40.30">
    <property type="entry name" value="Fumarase/aspartase (C-terminal domain)"/>
    <property type="match status" value="1"/>
</dbReference>
<evidence type="ECO:0000256" key="2">
    <source>
        <dbReference type="ARBA" id="ARBA00004941"/>
    </source>
</evidence>
<keyword evidence="6 7" id="KW-0456">Lyase</keyword>
<dbReference type="Gene3D" id="1.10.275.10">
    <property type="entry name" value="Fumarase/aspartase (N-terminal domain)"/>
    <property type="match status" value="1"/>
</dbReference>
<keyword evidence="4 7" id="KW-0055">Arginine biosynthesis</keyword>
<dbReference type="AlphaFoldDB" id="A0A1H8ZMW3"/>
<dbReference type="PRINTS" id="PR00145">
    <property type="entry name" value="ARGSUCLYASE"/>
</dbReference>
<keyword evidence="11" id="KW-1185">Reference proteome</keyword>
<dbReference type="CDD" id="cd01359">
    <property type="entry name" value="Argininosuccinate_lyase"/>
    <property type="match status" value="1"/>
</dbReference>
<feature type="domain" description="Fumarate lyase N-terminal" evidence="8">
    <location>
        <begin position="18"/>
        <end position="312"/>
    </location>
</feature>
<dbReference type="Gene3D" id="1.20.200.10">
    <property type="entry name" value="Fumarase/aspartase (Central domain)"/>
    <property type="match status" value="1"/>
</dbReference>
<evidence type="ECO:0000259" key="8">
    <source>
        <dbReference type="Pfam" id="PF00206"/>
    </source>
</evidence>
<reference evidence="10 11" key="1">
    <citation type="submission" date="2016-10" db="EMBL/GenBank/DDBJ databases">
        <authorList>
            <person name="de Groot N.N."/>
        </authorList>
    </citation>
    <scope>NUCLEOTIDE SEQUENCE [LARGE SCALE GENOMIC DNA]</scope>
    <source>
        <strain evidence="10 11">B25</strain>
    </source>
</reference>
<dbReference type="NCBIfam" id="TIGR00838">
    <property type="entry name" value="argH"/>
    <property type="match status" value="1"/>
</dbReference>
<comment type="subcellular location">
    <subcellularLocation>
        <location evidence="7">Cytoplasm</location>
    </subcellularLocation>
</comment>
<gene>
    <name evidence="7" type="primary">argH</name>
    <name evidence="10" type="ORF">SAMN04487977_10128</name>
</gene>
<comment type="catalytic activity">
    <reaction evidence="1 7">
        <text>2-(N(omega)-L-arginino)succinate = fumarate + L-arginine</text>
        <dbReference type="Rhea" id="RHEA:24020"/>
        <dbReference type="ChEBI" id="CHEBI:29806"/>
        <dbReference type="ChEBI" id="CHEBI:32682"/>
        <dbReference type="ChEBI" id="CHEBI:57472"/>
        <dbReference type="EC" id="4.3.2.1"/>
    </reaction>
</comment>
<dbReference type="PROSITE" id="PS00163">
    <property type="entry name" value="FUMARATE_LYASES"/>
    <property type="match status" value="1"/>
</dbReference>
<dbReference type="InterPro" id="IPR000362">
    <property type="entry name" value="Fumarate_lyase_fam"/>
</dbReference>
<dbReference type="RefSeq" id="WP_083379608.1">
    <property type="nucleotide sequence ID" value="NZ_AP025286.1"/>
</dbReference>
<dbReference type="GO" id="GO:0042450">
    <property type="term" value="P:L-arginine biosynthetic process via ornithine"/>
    <property type="evidence" value="ECO:0007669"/>
    <property type="project" value="UniProtKB-UniRule"/>
</dbReference>
<dbReference type="EMBL" id="FOFU01000001">
    <property type="protein sequence ID" value="SEP65647.1"/>
    <property type="molecule type" value="Genomic_DNA"/>
</dbReference>
<accession>A0A1H8ZMW3</accession>
<dbReference type="InterPro" id="IPR020557">
    <property type="entry name" value="Fumarate_lyase_CS"/>
</dbReference>
<dbReference type="InterPro" id="IPR009049">
    <property type="entry name" value="Argininosuccinate_lyase"/>
</dbReference>
<dbReference type="InterPro" id="IPR022761">
    <property type="entry name" value="Fumarate_lyase_N"/>
</dbReference>
<name>A0A1H8ZMW3_9SPIR</name>
<comment type="pathway">
    <text evidence="2 7">Amino-acid biosynthesis; L-arginine biosynthesis; L-arginine from L-ornithine and carbamoyl phosphate: step 3/3.</text>
</comment>
<dbReference type="Pfam" id="PF00206">
    <property type="entry name" value="Lyase_1"/>
    <property type="match status" value="1"/>
</dbReference>
<protein>
    <recommendedName>
        <fullName evidence="3 7">Argininosuccinate lyase</fullName>
        <shortName evidence="7">ASAL</shortName>
        <ecNumber evidence="3 7">4.3.2.1</ecNumber>
    </recommendedName>
    <alternativeName>
        <fullName evidence="7">Arginosuccinase</fullName>
    </alternativeName>
</protein>
<dbReference type="GO" id="GO:0005829">
    <property type="term" value="C:cytosol"/>
    <property type="evidence" value="ECO:0007669"/>
    <property type="project" value="TreeGrafter"/>
</dbReference>
<organism evidence="10 11">
    <name type="scientific">Treponema bryantii</name>
    <dbReference type="NCBI Taxonomy" id="163"/>
    <lineage>
        <taxon>Bacteria</taxon>
        <taxon>Pseudomonadati</taxon>
        <taxon>Spirochaetota</taxon>
        <taxon>Spirochaetia</taxon>
        <taxon>Spirochaetales</taxon>
        <taxon>Treponemataceae</taxon>
        <taxon>Treponema</taxon>
    </lineage>
</organism>
<dbReference type="FunFam" id="1.20.200.10:FF:000015">
    <property type="entry name" value="argininosuccinate lyase isoform X2"/>
    <property type="match status" value="1"/>
</dbReference>
<evidence type="ECO:0000313" key="10">
    <source>
        <dbReference type="EMBL" id="SEP65647.1"/>
    </source>
</evidence>
<feature type="domain" description="Argininosuccinate lyase C-terminal" evidence="9">
    <location>
        <begin position="375"/>
        <end position="443"/>
    </location>
</feature>
<evidence type="ECO:0000256" key="6">
    <source>
        <dbReference type="ARBA" id="ARBA00023239"/>
    </source>
</evidence>
<evidence type="ECO:0000259" key="9">
    <source>
        <dbReference type="Pfam" id="PF14698"/>
    </source>
</evidence>
<dbReference type="Pfam" id="PF14698">
    <property type="entry name" value="ASL_C2"/>
    <property type="match status" value="1"/>
</dbReference>
<dbReference type="Proteomes" id="UP000182360">
    <property type="component" value="Unassembled WGS sequence"/>
</dbReference>
<keyword evidence="7" id="KW-0963">Cytoplasm</keyword>
<dbReference type="EC" id="4.3.2.1" evidence="3 7"/>
<dbReference type="PRINTS" id="PR00149">
    <property type="entry name" value="FUMRATELYASE"/>
</dbReference>
<dbReference type="GO" id="GO:0004056">
    <property type="term" value="F:argininosuccinate lyase activity"/>
    <property type="evidence" value="ECO:0007669"/>
    <property type="project" value="UniProtKB-UniRule"/>
</dbReference>
<dbReference type="InterPro" id="IPR024083">
    <property type="entry name" value="Fumarase/histidase_N"/>
</dbReference>
<dbReference type="FunFam" id="1.10.40.30:FF:000001">
    <property type="entry name" value="Argininosuccinate lyase"/>
    <property type="match status" value="1"/>
</dbReference>
<dbReference type="UniPathway" id="UPA00068">
    <property type="reaction ID" value="UER00114"/>
</dbReference>
<dbReference type="SUPFAM" id="SSF48557">
    <property type="entry name" value="L-aspartase-like"/>
    <property type="match status" value="1"/>
</dbReference>
<evidence type="ECO:0000256" key="4">
    <source>
        <dbReference type="ARBA" id="ARBA00022571"/>
    </source>
</evidence>
<evidence type="ECO:0000256" key="5">
    <source>
        <dbReference type="ARBA" id="ARBA00022605"/>
    </source>
</evidence>
<evidence type="ECO:0000313" key="11">
    <source>
        <dbReference type="Proteomes" id="UP000182360"/>
    </source>
</evidence>
<dbReference type="PANTHER" id="PTHR43814:SF1">
    <property type="entry name" value="ARGININOSUCCINATE LYASE"/>
    <property type="match status" value="1"/>
</dbReference>
<dbReference type="PANTHER" id="PTHR43814">
    <property type="entry name" value="ARGININOSUCCINATE LYASE"/>
    <property type="match status" value="1"/>
</dbReference>
<proteinExistence type="inferred from homology"/>
<dbReference type="HAMAP" id="MF_00006">
    <property type="entry name" value="Arg_succ_lyase"/>
    <property type="match status" value="1"/>
</dbReference>
<dbReference type="STRING" id="163.SAMN04487775_108166"/>
<evidence type="ECO:0000256" key="7">
    <source>
        <dbReference type="HAMAP-Rule" id="MF_00006"/>
    </source>
</evidence>
<keyword evidence="5 7" id="KW-0028">Amino-acid biosynthesis</keyword>
<dbReference type="OrthoDB" id="9769623at2"/>
<evidence type="ECO:0000256" key="1">
    <source>
        <dbReference type="ARBA" id="ARBA00000985"/>
    </source>
</evidence>